<dbReference type="InterPro" id="IPR007829">
    <property type="entry name" value="TM2"/>
</dbReference>
<dbReference type="Proteomes" id="UP001253463">
    <property type="component" value="Unassembled WGS sequence"/>
</dbReference>
<comment type="subcellular location">
    <subcellularLocation>
        <location evidence="1">Membrane</location>
        <topology evidence="1">Multi-pass membrane protein</topology>
    </subcellularLocation>
</comment>
<feature type="domain" description="TM2" evidence="6">
    <location>
        <begin position="42"/>
        <end position="86"/>
    </location>
</feature>
<accession>A0AAI9CVK9</accession>
<dbReference type="GeneID" id="95677292"/>
<reference evidence="7" key="1">
    <citation type="submission" date="2023-10" db="EMBL/GenBank/DDBJ databases">
        <authorList>
            <consortium name="PulseNet: The National Subtyping Network for Foodborne Disease Surveillance"/>
        </authorList>
    </citation>
    <scope>NUCLEOTIDE SEQUENCE</scope>
    <source>
        <strain evidence="7">PNUSAV004886</strain>
    </source>
</reference>
<evidence type="ECO:0000256" key="2">
    <source>
        <dbReference type="ARBA" id="ARBA00022692"/>
    </source>
</evidence>
<dbReference type="InterPro" id="IPR050932">
    <property type="entry name" value="TM2D1-3-like"/>
</dbReference>
<feature type="transmembrane region" description="Helical" evidence="5">
    <location>
        <begin position="42"/>
        <end position="61"/>
    </location>
</feature>
<keyword evidence="4 5" id="KW-0472">Membrane</keyword>
<proteinExistence type="predicted"/>
<dbReference type="EMBL" id="ABNSCA010000044">
    <property type="protein sequence ID" value="ELN6934678.1"/>
    <property type="molecule type" value="Genomic_DNA"/>
</dbReference>
<sequence>MNVFCRNCGQRIPEAANVCGFCNYKQEFKSSRDTTHRNSDGVVAFFVCLLFGWLGIHRFVYGKIGTGILMFLTGGGCGIWWFVDIIRIGVCNNFTDSKGRPLSLIHSN</sequence>
<dbReference type="AlphaFoldDB" id="A0AAI9CVK9"/>
<keyword evidence="2 5" id="KW-0812">Transmembrane</keyword>
<dbReference type="GO" id="GO:0016020">
    <property type="term" value="C:membrane"/>
    <property type="evidence" value="ECO:0007669"/>
    <property type="project" value="UniProtKB-SubCell"/>
</dbReference>
<evidence type="ECO:0000256" key="1">
    <source>
        <dbReference type="ARBA" id="ARBA00004141"/>
    </source>
</evidence>
<evidence type="ECO:0000313" key="8">
    <source>
        <dbReference type="Proteomes" id="UP001253463"/>
    </source>
</evidence>
<evidence type="ECO:0000256" key="3">
    <source>
        <dbReference type="ARBA" id="ARBA00022989"/>
    </source>
</evidence>
<keyword evidence="3 5" id="KW-1133">Transmembrane helix</keyword>
<dbReference type="PANTHER" id="PTHR21016:SF25">
    <property type="entry name" value="TM2 DOMAIN-CONTAINING PROTEIN DDB_G0277895-RELATED"/>
    <property type="match status" value="1"/>
</dbReference>
<comment type="caution">
    <text evidence="7">The sequence shown here is derived from an EMBL/GenBank/DDBJ whole genome shotgun (WGS) entry which is preliminary data.</text>
</comment>
<organism evidence="7 8">
    <name type="scientific">Vibrio navarrensis</name>
    <dbReference type="NCBI Taxonomy" id="29495"/>
    <lineage>
        <taxon>Bacteria</taxon>
        <taxon>Pseudomonadati</taxon>
        <taxon>Pseudomonadota</taxon>
        <taxon>Gammaproteobacteria</taxon>
        <taxon>Vibrionales</taxon>
        <taxon>Vibrionaceae</taxon>
        <taxon>Vibrio</taxon>
    </lineage>
</organism>
<protein>
    <submittedName>
        <fullName evidence="7">TM2 domain-containing protein</fullName>
    </submittedName>
</protein>
<dbReference type="Pfam" id="PF05154">
    <property type="entry name" value="TM2"/>
    <property type="match status" value="1"/>
</dbReference>
<feature type="transmembrane region" description="Helical" evidence="5">
    <location>
        <begin position="67"/>
        <end position="90"/>
    </location>
</feature>
<evidence type="ECO:0000256" key="5">
    <source>
        <dbReference type="SAM" id="Phobius"/>
    </source>
</evidence>
<evidence type="ECO:0000259" key="6">
    <source>
        <dbReference type="Pfam" id="PF05154"/>
    </source>
</evidence>
<gene>
    <name evidence="7" type="ORF">RZY48_004198</name>
</gene>
<evidence type="ECO:0000313" key="7">
    <source>
        <dbReference type="EMBL" id="ELN6934678.1"/>
    </source>
</evidence>
<dbReference type="PANTHER" id="PTHR21016">
    <property type="entry name" value="BETA-AMYLOID BINDING PROTEIN-RELATED"/>
    <property type="match status" value="1"/>
</dbReference>
<dbReference type="RefSeq" id="WP_082796624.1">
    <property type="nucleotide sequence ID" value="NZ_CAWPVW010000078.1"/>
</dbReference>
<evidence type="ECO:0000256" key="4">
    <source>
        <dbReference type="ARBA" id="ARBA00023136"/>
    </source>
</evidence>
<name>A0AAI9CVK9_9VIBR</name>